<proteinExistence type="predicted"/>
<keyword evidence="5" id="KW-1185">Reference proteome</keyword>
<accession>A0A816B094</accession>
<protein>
    <recommendedName>
        <fullName evidence="6">DUF4371 domain-containing protein</fullName>
    </recommendedName>
</protein>
<dbReference type="AlphaFoldDB" id="A0A816B094"/>
<comment type="caution">
    <text evidence="2">The sequence shown here is derived from an EMBL/GenBank/DDBJ whole genome shotgun (WGS) entry which is preliminary data.</text>
</comment>
<dbReference type="EMBL" id="CAJNOK010042299">
    <property type="protein sequence ID" value="CAF1563060.1"/>
    <property type="molecule type" value="Genomic_DNA"/>
</dbReference>
<reference evidence="2" key="1">
    <citation type="submission" date="2021-02" db="EMBL/GenBank/DDBJ databases">
        <authorList>
            <person name="Nowell W R."/>
        </authorList>
    </citation>
    <scope>NUCLEOTIDE SEQUENCE</scope>
</reference>
<evidence type="ECO:0000313" key="2">
    <source>
        <dbReference type="EMBL" id="CAF1603067.1"/>
    </source>
</evidence>
<dbReference type="PANTHER" id="PTHR45749">
    <property type="match status" value="1"/>
</dbReference>
<gene>
    <name evidence="2" type="ORF">GPM918_LOCUS42576</name>
    <name evidence="1" type="ORF">OVA965_LOCUS39912</name>
    <name evidence="4" type="ORF">SRO942_LOCUS43851</name>
    <name evidence="3" type="ORF">TMI583_LOCUS41290</name>
</gene>
<evidence type="ECO:0000313" key="3">
    <source>
        <dbReference type="EMBL" id="CAF4355316.1"/>
    </source>
</evidence>
<sequence length="136" mass="15508">MGGLVVHQNKNYHLDCMTRMENFIYVYSKEPETSFQKQLFYVANRIFLNDDGDLVIENDASLANEGNFHALLQYRIASGDAAPKNHLEICSKNATYISKTTQNEVISIIGTLVLKQVIEEVKLAQFYTILLDETRT</sequence>
<dbReference type="Proteomes" id="UP000677228">
    <property type="component" value="Unassembled WGS sequence"/>
</dbReference>
<name>A0A816B094_9BILA</name>
<dbReference type="Proteomes" id="UP000663829">
    <property type="component" value="Unassembled WGS sequence"/>
</dbReference>
<evidence type="ECO:0008006" key="6">
    <source>
        <dbReference type="Google" id="ProtNLM"/>
    </source>
</evidence>
<dbReference type="PANTHER" id="PTHR45749:SF21">
    <property type="entry name" value="DUF4371 DOMAIN-CONTAINING PROTEIN"/>
    <property type="match status" value="1"/>
</dbReference>
<evidence type="ECO:0000313" key="4">
    <source>
        <dbReference type="EMBL" id="CAF4481370.1"/>
    </source>
</evidence>
<evidence type="ECO:0000313" key="1">
    <source>
        <dbReference type="EMBL" id="CAF1563060.1"/>
    </source>
</evidence>
<dbReference type="OrthoDB" id="10063284at2759"/>
<dbReference type="EMBL" id="CAJOBC010102687">
    <property type="protein sequence ID" value="CAF4481370.1"/>
    <property type="molecule type" value="Genomic_DNA"/>
</dbReference>
<dbReference type="EMBL" id="CAJNOQ010036201">
    <property type="protein sequence ID" value="CAF1603067.1"/>
    <property type="molecule type" value="Genomic_DNA"/>
</dbReference>
<organism evidence="2 5">
    <name type="scientific">Didymodactylos carnosus</name>
    <dbReference type="NCBI Taxonomy" id="1234261"/>
    <lineage>
        <taxon>Eukaryota</taxon>
        <taxon>Metazoa</taxon>
        <taxon>Spiralia</taxon>
        <taxon>Gnathifera</taxon>
        <taxon>Rotifera</taxon>
        <taxon>Eurotatoria</taxon>
        <taxon>Bdelloidea</taxon>
        <taxon>Philodinida</taxon>
        <taxon>Philodinidae</taxon>
        <taxon>Didymodactylos</taxon>
    </lineage>
</organism>
<dbReference type="EMBL" id="CAJOBA010064955">
    <property type="protein sequence ID" value="CAF4355316.1"/>
    <property type="molecule type" value="Genomic_DNA"/>
</dbReference>
<evidence type="ECO:0000313" key="5">
    <source>
        <dbReference type="Proteomes" id="UP000663829"/>
    </source>
</evidence>
<dbReference type="Proteomes" id="UP000682733">
    <property type="component" value="Unassembled WGS sequence"/>
</dbReference>
<dbReference type="Proteomes" id="UP000681722">
    <property type="component" value="Unassembled WGS sequence"/>
</dbReference>